<feature type="region of interest" description="Disordered" evidence="6">
    <location>
        <begin position="244"/>
        <end position="264"/>
    </location>
</feature>
<keyword evidence="2" id="KW-1015">Disulfide bond</keyword>
<dbReference type="InterPro" id="IPR001190">
    <property type="entry name" value="SRCR"/>
</dbReference>
<dbReference type="PROSITE" id="PS50287">
    <property type="entry name" value="SRCR_2"/>
    <property type="match status" value="1"/>
</dbReference>
<dbReference type="EMBL" id="RWIC01000443">
    <property type="protein sequence ID" value="TKC43794.1"/>
    <property type="molecule type" value="Genomic_DNA"/>
</dbReference>
<evidence type="ECO:0000313" key="9">
    <source>
        <dbReference type="EMBL" id="TKC43794.1"/>
    </source>
</evidence>
<dbReference type="GO" id="GO:0006508">
    <property type="term" value="P:proteolysis"/>
    <property type="evidence" value="ECO:0007669"/>
    <property type="project" value="UniProtKB-KW"/>
</dbReference>
<dbReference type="SMART" id="SM00020">
    <property type="entry name" value="Tryp_SPc"/>
    <property type="match status" value="1"/>
</dbReference>
<evidence type="ECO:0000256" key="3">
    <source>
        <dbReference type="ARBA" id="ARBA00023180"/>
    </source>
</evidence>
<comment type="caution">
    <text evidence="5">Lacks conserved residue(s) required for the propagation of feature annotation.</text>
</comment>
<dbReference type="SUPFAM" id="SSF50494">
    <property type="entry name" value="Trypsin-like serine proteases"/>
    <property type="match status" value="1"/>
</dbReference>
<dbReference type="GO" id="GO:0016020">
    <property type="term" value="C:membrane"/>
    <property type="evidence" value="ECO:0007669"/>
    <property type="project" value="InterPro"/>
</dbReference>
<evidence type="ECO:0000256" key="6">
    <source>
        <dbReference type="SAM" id="MobiDB-lite"/>
    </source>
</evidence>
<evidence type="ECO:0008006" key="11">
    <source>
        <dbReference type="Google" id="ProtNLM"/>
    </source>
</evidence>
<feature type="non-terminal residue" evidence="9">
    <location>
        <position position="1"/>
    </location>
</feature>
<name>A0A4U1F3K5_MONMO</name>
<evidence type="ECO:0000256" key="4">
    <source>
        <dbReference type="ARBA" id="ARBA00024195"/>
    </source>
</evidence>
<evidence type="ECO:0000256" key="5">
    <source>
        <dbReference type="PROSITE-ProRule" id="PRU00196"/>
    </source>
</evidence>
<feature type="region of interest" description="Disordered" evidence="6">
    <location>
        <begin position="1"/>
        <end position="38"/>
    </location>
</feature>
<dbReference type="Pfam" id="PF15494">
    <property type="entry name" value="SRCR_2"/>
    <property type="match status" value="1"/>
</dbReference>
<comment type="similarity">
    <text evidence="4">Belongs to the peptidase S1 family. CLIP subfamily.</text>
</comment>
<keyword evidence="3" id="KW-0325">Glycoprotein</keyword>
<dbReference type="PROSITE" id="PS00135">
    <property type="entry name" value="TRYPSIN_SER"/>
    <property type="match status" value="1"/>
</dbReference>
<feature type="compositionally biased region" description="Basic and acidic residues" evidence="6">
    <location>
        <begin position="27"/>
        <end position="37"/>
    </location>
</feature>
<accession>A0A4U1F3K5</accession>
<dbReference type="InterPro" id="IPR036772">
    <property type="entry name" value="SRCR-like_dom_sf"/>
</dbReference>
<sequence>SLMLDGQAPMEAQYAEESPGSWIFRAEPGDPLRRPEARQQPISWAGRWCTGRRGWAALGALVLLAGASIGSWLLGESLPSPSLSLSLSSEALYLWPAAPQPVPGTLQDEDMSLNCSEASGEEALLPSLPRAGGPRPKVAGLPPGPRTPAQLINTEDFLLEVQVRARPDWLLVCHEGWSSALGVRICQSLGHLRLTDHKAVNLSDIRLNSSRQFAQLSPRLGGLPEEVWQPRVWDQAPGFPGSGRAGGGSRALALAGQRGPGSPAHMRGLRAGPALGGDRGALLSSAPLCSFRLSRRSSWRVHAGLVSQSTVRPHQGAVVERIIAHPLYSAQSHDYDVALLQLRTPLHFSAHRSDTLRDTVVPLLSTQLCNSSCVYSGALTPRMLCAGYLDQRADACQGDSGGPLVCLDKGTWRLVGVVSWGRGCAEPNHPGVYAKVAEFLDWIQDTAQVSRGAGPLDGGEAAAPNAEGVDLLSLHKRQPQGLSTPALISSPSISPESLNDRREAGVVLGRSGSQEVGREQLERRRVLAAVGSLPFCPLPAPQPLCASFGRMLRDALGLPSPCDLRRGDASLQTQVGKLLGRWGQGWTGPGEAHGVRIRPTLLSISPTSCSHLALTGPAGAGAHSAWCWNRAREGMNKKDRVL</sequence>
<dbReference type="InterPro" id="IPR001254">
    <property type="entry name" value="Trypsin_dom"/>
</dbReference>
<feature type="domain" description="SRCR" evidence="8">
    <location>
        <begin position="139"/>
        <end position="190"/>
    </location>
</feature>
<dbReference type="CDD" id="cd00190">
    <property type="entry name" value="Tryp_SPc"/>
    <property type="match status" value="1"/>
</dbReference>
<dbReference type="PROSITE" id="PS50240">
    <property type="entry name" value="TRYPSIN_DOM"/>
    <property type="match status" value="1"/>
</dbReference>
<comment type="caution">
    <text evidence="9">The sequence shown here is derived from an EMBL/GenBank/DDBJ whole genome shotgun (WGS) entry which is preliminary data.</text>
</comment>
<dbReference type="SUPFAM" id="SSF56487">
    <property type="entry name" value="SRCR-like"/>
    <property type="match status" value="1"/>
</dbReference>
<evidence type="ECO:0000259" key="8">
    <source>
        <dbReference type="PROSITE" id="PS50287"/>
    </source>
</evidence>
<dbReference type="PANTHER" id="PTHR24252">
    <property type="entry name" value="ACROSIN-RELATED"/>
    <property type="match status" value="1"/>
</dbReference>
<dbReference type="PANTHER" id="PTHR24252:SF27">
    <property type="entry name" value="TRANSMEMBRANE PROTEASE SERINE 3-LIKE"/>
    <property type="match status" value="1"/>
</dbReference>
<protein>
    <recommendedName>
        <fullName evidence="11">Peptidase S1 domain-containing protein</fullName>
    </recommendedName>
</protein>
<evidence type="ECO:0000259" key="7">
    <source>
        <dbReference type="PROSITE" id="PS50240"/>
    </source>
</evidence>
<dbReference type="InterPro" id="IPR043504">
    <property type="entry name" value="Peptidase_S1_PA_chymotrypsin"/>
</dbReference>
<proteinExistence type="inferred from homology"/>
<dbReference type="FunFam" id="2.40.10.10:FF:000002">
    <property type="entry name" value="Transmembrane protease serine"/>
    <property type="match status" value="1"/>
</dbReference>
<dbReference type="Gene3D" id="2.40.10.10">
    <property type="entry name" value="Trypsin-like serine proteases"/>
    <property type="match status" value="2"/>
</dbReference>
<dbReference type="InterPro" id="IPR033116">
    <property type="entry name" value="TRYPSIN_SER"/>
</dbReference>
<dbReference type="Pfam" id="PF00089">
    <property type="entry name" value="Trypsin"/>
    <property type="match status" value="1"/>
</dbReference>
<dbReference type="AlphaFoldDB" id="A0A4U1F3K5"/>
<dbReference type="GO" id="GO:0004252">
    <property type="term" value="F:serine-type endopeptidase activity"/>
    <property type="evidence" value="ECO:0007669"/>
    <property type="project" value="InterPro"/>
</dbReference>
<gene>
    <name evidence="9" type="ORF">EI555_008499</name>
</gene>
<organism evidence="9 10">
    <name type="scientific">Monodon monoceros</name>
    <name type="common">Narwhal</name>
    <name type="synonym">Ceratodon monodon</name>
    <dbReference type="NCBI Taxonomy" id="40151"/>
    <lineage>
        <taxon>Eukaryota</taxon>
        <taxon>Metazoa</taxon>
        <taxon>Chordata</taxon>
        <taxon>Craniata</taxon>
        <taxon>Vertebrata</taxon>
        <taxon>Euteleostomi</taxon>
        <taxon>Mammalia</taxon>
        <taxon>Eutheria</taxon>
        <taxon>Laurasiatheria</taxon>
        <taxon>Artiodactyla</taxon>
        <taxon>Whippomorpha</taxon>
        <taxon>Cetacea</taxon>
        <taxon>Odontoceti</taxon>
        <taxon>Monodontidae</taxon>
        <taxon>Monodon</taxon>
    </lineage>
</organism>
<keyword evidence="1" id="KW-0378">Hydrolase</keyword>
<keyword evidence="1" id="KW-0720">Serine protease</keyword>
<reference evidence="10" key="1">
    <citation type="journal article" date="2019" name="IScience">
        <title>Narwhal Genome Reveals Long-Term Low Genetic Diversity despite Current Large Abundance Size.</title>
        <authorList>
            <person name="Westbury M.V."/>
            <person name="Petersen B."/>
            <person name="Garde E."/>
            <person name="Heide-Jorgensen M.P."/>
            <person name="Lorenzen E.D."/>
        </authorList>
    </citation>
    <scope>NUCLEOTIDE SEQUENCE [LARGE SCALE GENOMIC DNA]</scope>
</reference>
<dbReference type="Proteomes" id="UP000308365">
    <property type="component" value="Unassembled WGS sequence"/>
</dbReference>
<feature type="domain" description="Peptidase S1" evidence="7">
    <location>
        <begin position="245"/>
        <end position="448"/>
    </location>
</feature>
<dbReference type="InterPro" id="IPR009003">
    <property type="entry name" value="Peptidase_S1_PA"/>
</dbReference>
<evidence type="ECO:0000256" key="2">
    <source>
        <dbReference type="ARBA" id="ARBA00023157"/>
    </source>
</evidence>
<keyword evidence="1" id="KW-0645">Protease</keyword>
<evidence type="ECO:0000256" key="1">
    <source>
        <dbReference type="ARBA" id="ARBA00022825"/>
    </source>
</evidence>
<evidence type="ECO:0000313" key="10">
    <source>
        <dbReference type="Proteomes" id="UP000308365"/>
    </source>
</evidence>